<dbReference type="InterPro" id="IPR016187">
    <property type="entry name" value="CTDL_fold"/>
</dbReference>
<name>A0A9W3ATB5_BIOGL</name>
<sequence length="446" mass="51184">MVILSTYIVCCSLVMVKVLATGGLYNAARFKPATQSSDYDPFYAYLGVDGNYDPNAMNGHCQQTKEEPNPWWMVDLCGQFVIEKIQLTNRQDVYAGQQTAYRLRNFYIEIFKTDPRHVANFPNVTGQVCYQQSDPLGPDTFNFTCPVPIVGRYVGIIMRNVTEILHICELEVLVRSFSAEELYFNKVVDTKLTGTPFDTVNVDDQMVCAQTCLLRRSTDFCTAFNWVTSTNSCQLFSVNPFLDLSANLISVPGTYFNIQNLFIGFEPGMKEILLGESTTNVQELCDAPKYRRLEILKSRLDSSKLWLFNRSDVYKERRYYLSQQEPTCRSEEAMATCVLYGGYLAEIEDLDEFNFIKIFVQKFSGFRLILIGATDNAEEEVWRYRTNNTLVPSFLVESRKWGTLANCLYLLDHIGWLAVDDSCYYTYPLFPTRYLCEIPEDDADCN</sequence>
<feature type="domain" description="Apple" evidence="9">
    <location>
        <begin position="168"/>
        <end position="260"/>
    </location>
</feature>
<dbReference type="GO" id="GO:0046872">
    <property type="term" value="F:metal ion binding"/>
    <property type="evidence" value="ECO:0007669"/>
    <property type="project" value="UniProtKB-KW"/>
</dbReference>
<dbReference type="InterPro" id="IPR006585">
    <property type="entry name" value="FTP1"/>
</dbReference>
<dbReference type="SUPFAM" id="SSF49785">
    <property type="entry name" value="Galactose-binding domain-like"/>
    <property type="match status" value="1"/>
</dbReference>
<evidence type="ECO:0000256" key="4">
    <source>
        <dbReference type="ARBA" id="ARBA00022723"/>
    </source>
</evidence>
<evidence type="ECO:0000256" key="8">
    <source>
        <dbReference type="SAM" id="SignalP"/>
    </source>
</evidence>
<keyword evidence="6" id="KW-0106">Calcium</keyword>
<evidence type="ECO:0000259" key="9">
    <source>
        <dbReference type="PROSITE" id="PS50948"/>
    </source>
</evidence>
<dbReference type="OrthoDB" id="547680at2759"/>
<dbReference type="PROSITE" id="PS50948">
    <property type="entry name" value="PAN"/>
    <property type="match status" value="1"/>
</dbReference>
<accession>A0A9W3ATB5</accession>
<evidence type="ECO:0000313" key="11">
    <source>
        <dbReference type="RefSeq" id="XP_055890348.1"/>
    </source>
</evidence>
<keyword evidence="7" id="KW-1015">Disulfide bond</keyword>
<dbReference type="GO" id="GO:0010185">
    <property type="term" value="P:regulation of cellular defense response"/>
    <property type="evidence" value="ECO:0007669"/>
    <property type="project" value="UniProtKB-ARBA"/>
</dbReference>
<dbReference type="PANTHER" id="PTHR45713:SF6">
    <property type="entry name" value="F5_8 TYPE C DOMAIN-CONTAINING PROTEIN"/>
    <property type="match status" value="1"/>
</dbReference>
<dbReference type="InterPro" id="IPR051941">
    <property type="entry name" value="BG_Antigen-Binding_Lectin"/>
</dbReference>
<keyword evidence="5" id="KW-0430">Lectin</keyword>
<evidence type="ECO:0000256" key="3">
    <source>
        <dbReference type="ARBA" id="ARBA00011233"/>
    </source>
</evidence>
<dbReference type="PANTHER" id="PTHR45713">
    <property type="entry name" value="FTP DOMAIN-CONTAINING PROTEIN"/>
    <property type="match status" value="1"/>
</dbReference>
<dbReference type="SUPFAM" id="SSF57414">
    <property type="entry name" value="Hairpin loop containing domain-like"/>
    <property type="match status" value="1"/>
</dbReference>
<feature type="chain" id="PRO_5040914563" evidence="8">
    <location>
        <begin position="21"/>
        <end position="446"/>
    </location>
</feature>
<gene>
    <name evidence="11" type="primary">LOC106073821</name>
</gene>
<reference evidence="11" key="1">
    <citation type="submission" date="2025-08" db="UniProtKB">
        <authorList>
            <consortium name="RefSeq"/>
        </authorList>
    </citation>
    <scope>IDENTIFICATION</scope>
</reference>
<dbReference type="GO" id="GO:0001868">
    <property type="term" value="P:regulation of complement activation, lectin pathway"/>
    <property type="evidence" value="ECO:0007669"/>
    <property type="project" value="UniProtKB-ARBA"/>
</dbReference>
<organism evidence="10 11">
    <name type="scientific">Biomphalaria glabrata</name>
    <name type="common">Bloodfluke planorb</name>
    <name type="synonym">Freshwater snail</name>
    <dbReference type="NCBI Taxonomy" id="6526"/>
    <lineage>
        <taxon>Eukaryota</taxon>
        <taxon>Metazoa</taxon>
        <taxon>Spiralia</taxon>
        <taxon>Lophotrochozoa</taxon>
        <taxon>Mollusca</taxon>
        <taxon>Gastropoda</taxon>
        <taxon>Heterobranchia</taxon>
        <taxon>Euthyneura</taxon>
        <taxon>Panpulmonata</taxon>
        <taxon>Hygrophila</taxon>
        <taxon>Lymnaeoidea</taxon>
        <taxon>Planorbidae</taxon>
        <taxon>Biomphalaria</taxon>
    </lineage>
</organism>
<dbReference type="SMART" id="SM00607">
    <property type="entry name" value="FTP"/>
    <property type="match status" value="1"/>
</dbReference>
<evidence type="ECO:0000256" key="2">
    <source>
        <dbReference type="ARBA" id="ARBA00010147"/>
    </source>
</evidence>
<keyword evidence="8" id="KW-0732">Signal</keyword>
<comment type="function">
    <text evidence="1">Acts as a defensive agent. Recognizes blood group fucosylated oligosaccharides including A, B, H and Lewis B-type antigens. Does not recognize Lewis A antigen and has low affinity for monovalent haptens.</text>
</comment>
<evidence type="ECO:0000256" key="6">
    <source>
        <dbReference type="ARBA" id="ARBA00022837"/>
    </source>
</evidence>
<dbReference type="InterPro" id="IPR016186">
    <property type="entry name" value="C-type_lectin-like/link_sf"/>
</dbReference>
<dbReference type="GO" id="GO:0042806">
    <property type="term" value="F:fucose binding"/>
    <property type="evidence" value="ECO:0007669"/>
    <property type="project" value="UniProtKB-ARBA"/>
</dbReference>
<dbReference type="Gene3D" id="2.60.120.260">
    <property type="entry name" value="Galactose-binding domain-like"/>
    <property type="match status" value="1"/>
</dbReference>
<dbReference type="InterPro" id="IPR003609">
    <property type="entry name" value="Pan_app"/>
</dbReference>
<evidence type="ECO:0000256" key="5">
    <source>
        <dbReference type="ARBA" id="ARBA00022734"/>
    </source>
</evidence>
<comment type="similarity">
    <text evidence="2">Belongs to the fucolectin family.</text>
</comment>
<keyword evidence="10" id="KW-1185">Reference proteome</keyword>
<keyword evidence="4" id="KW-0479">Metal-binding</keyword>
<dbReference type="SMART" id="SM00034">
    <property type="entry name" value="CLECT"/>
    <property type="match status" value="1"/>
</dbReference>
<dbReference type="AlphaFoldDB" id="A0A9W3ATB5"/>
<feature type="signal peptide" evidence="8">
    <location>
        <begin position="1"/>
        <end position="20"/>
    </location>
</feature>
<dbReference type="Gene3D" id="3.10.100.10">
    <property type="entry name" value="Mannose-Binding Protein A, subunit A"/>
    <property type="match status" value="1"/>
</dbReference>
<dbReference type="Proteomes" id="UP001165740">
    <property type="component" value="Chromosome 7"/>
</dbReference>
<dbReference type="InterPro" id="IPR008979">
    <property type="entry name" value="Galactose-bd-like_sf"/>
</dbReference>
<dbReference type="InterPro" id="IPR001304">
    <property type="entry name" value="C-type_lectin-like"/>
</dbReference>
<dbReference type="SUPFAM" id="SSF56436">
    <property type="entry name" value="C-type lectin-like"/>
    <property type="match status" value="1"/>
</dbReference>
<dbReference type="Pfam" id="PF00024">
    <property type="entry name" value="PAN_1"/>
    <property type="match status" value="1"/>
</dbReference>
<protein>
    <submittedName>
        <fullName evidence="11">Uncharacterized protein LOC106073821</fullName>
    </submittedName>
</protein>
<evidence type="ECO:0000256" key="7">
    <source>
        <dbReference type="ARBA" id="ARBA00023157"/>
    </source>
</evidence>
<comment type="subunit">
    <text evidence="3">Homotrimer.</text>
</comment>
<evidence type="ECO:0000313" key="10">
    <source>
        <dbReference type="Proteomes" id="UP001165740"/>
    </source>
</evidence>
<dbReference type="CDD" id="cd00037">
    <property type="entry name" value="CLECT"/>
    <property type="match status" value="1"/>
</dbReference>
<proteinExistence type="inferred from homology"/>
<evidence type="ECO:0000256" key="1">
    <source>
        <dbReference type="ARBA" id="ARBA00002219"/>
    </source>
</evidence>
<dbReference type="RefSeq" id="XP_055890348.1">
    <property type="nucleotide sequence ID" value="XM_056034373.1"/>
</dbReference>
<dbReference type="Pfam" id="PF22633">
    <property type="entry name" value="F5_F8_type_C_2"/>
    <property type="match status" value="1"/>
</dbReference>
<dbReference type="GeneID" id="106073821"/>